<feature type="domain" description="Tify" evidence="17">
    <location>
        <begin position="95"/>
        <end position="130"/>
    </location>
</feature>
<keyword evidence="8" id="KW-0238">DNA-binding</keyword>
<organism evidence="18 19">
    <name type="scientific">Aquilegia coerulea</name>
    <name type="common">Rocky mountain columbine</name>
    <dbReference type="NCBI Taxonomy" id="218851"/>
    <lineage>
        <taxon>Eukaryota</taxon>
        <taxon>Viridiplantae</taxon>
        <taxon>Streptophyta</taxon>
        <taxon>Embryophyta</taxon>
        <taxon>Tracheophyta</taxon>
        <taxon>Spermatophyta</taxon>
        <taxon>Magnoliopsida</taxon>
        <taxon>Ranunculales</taxon>
        <taxon>Ranunculaceae</taxon>
        <taxon>Thalictroideae</taxon>
        <taxon>Aquilegia</taxon>
    </lineage>
</organism>
<feature type="region of interest" description="Disordered" evidence="14">
    <location>
        <begin position="214"/>
        <end position="234"/>
    </location>
</feature>
<keyword evidence="10" id="KW-0804">Transcription</keyword>
<accession>A0A2G5EKF0</accession>
<dbReference type="PROSITE" id="PS00344">
    <property type="entry name" value="GATA_ZN_FINGER_1"/>
    <property type="match status" value="1"/>
</dbReference>
<feature type="domain" description="CCT" evidence="16">
    <location>
        <begin position="163"/>
        <end position="205"/>
    </location>
</feature>
<dbReference type="PROSITE" id="PS51320">
    <property type="entry name" value="TIFY"/>
    <property type="match status" value="1"/>
</dbReference>
<dbReference type="SMART" id="SM00979">
    <property type="entry name" value="TIFY"/>
    <property type="match status" value="1"/>
</dbReference>
<evidence type="ECO:0008006" key="20">
    <source>
        <dbReference type="Google" id="ProtNLM"/>
    </source>
</evidence>
<dbReference type="PROSITE" id="PS51017">
    <property type="entry name" value="CCT"/>
    <property type="match status" value="1"/>
</dbReference>
<evidence type="ECO:0000256" key="13">
    <source>
        <dbReference type="PROSITE-ProRule" id="PRU00357"/>
    </source>
</evidence>
<comment type="subcellular location">
    <subcellularLocation>
        <location evidence="2 13">Nucleus</location>
    </subcellularLocation>
</comment>
<keyword evidence="7" id="KW-0805">Transcription regulation</keyword>
<feature type="compositionally biased region" description="Gly residues" evidence="14">
    <location>
        <begin position="79"/>
        <end position="90"/>
    </location>
</feature>
<dbReference type="PANTHER" id="PTHR46125">
    <property type="entry name" value="GATA TRANSCRIPTION FACTOR 28"/>
    <property type="match status" value="1"/>
</dbReference>
<dbReference type="GO" id="GO:0008270">
    <property type="term" value="F:zinc ion binding"/>
    <property type="evidence" value="ECO:0007669"/>
    <property type="project" value="UniProtKB-KW"/>
</dbReference>
<evidence type="ECO:0000256" key="2">
    <source>
        <dbReference type="ARBA" id="ARBA00004123"/>
    </source>
</evidence>
<dbReference type="InterPro" id="IPR010402">
    <property type="entry name" value="CCT_domain"/>
</dbReference>
<dbReference type="Proteomes" id="UP000230069">
    <property type="component" value="Unassembled WGS sequence"/>
</dbReference>
<dbReference type="GO" id="GO:0043565">
    <property type="term" value="F:sequence-specific DNA binding"/>
    <property type="evidence" value="ECO:0007669"/>
    <property type="project" value="InterPro"/>
</dbReference>
<feature type="domain" description="GATA-type" evidence="15">
    <location>
        <begin position="239"/>
        <end position="294"/>
    </location>
</feature>
<proteinExistence type="inferred from homology"/>
<feature type="compositionally biased region" description="Polar residues" evidence="14">
    <location>
        <begin position="215"/>
        <end position="225"/>
    </location>
</feature>
<evidence type="ECO:0000256" key="5">
    <source>
        <dbReference type="ARBA" id="ARBA00022771"/>
    </source>
</evidence>
<comment type="similarity">
    <text evidence="3">Belongs to the type IV zinc-finger family. Class C subfamily.</text>
</comment>
<dbReference type="GO" id="GO:0006355">
    <property type="term" value="P:regulation of DNA-templated transcription"/>
    <property type="evidence" value="ECO:0007669"/>
    <property type="project" value="InterPro"/>
</dbReference>
<feature type="compositionally biased region" description="Polar residues" evidence="14">
    <location>
        <begin position="369"/>
        <end position="383"/>
    </location>
</feature>
<feature type="compositionally biased region" description="Acidic residues" evidence="14">
    <location>
        <begin position="34"/>
        <end position="70"/>
    </location>
</feature>
<dbReference type="CDD" id="cd00202">
    <property type="entry name" value="ZnF_GATA"/>
    <property type="match status" value="1"/>
</dbReference>
<name>A0A2G5EKF0_AQUCA</name>
<keyword evidence="4" id="KW-0479">Metal-binding</keyword>
<evidence type="ECO:0000313" key="19">
    <source>
        <dbReference type="Proteomes" id="UP000230069"/>
    </source>
</evidence>
<dbReference type="EMBL" id="KZ305024">
    <property type="protein sequence ID" value="PIA56242.1"/>
    <property type="molecule type" value="Genomic_DNA"/>
</dbReference>
<evidence type="ECO:0000256" key="10">
    <source>
        <dbReference type="ARBA" id="ARBA00023163"/>
    </source>
</evidence>
<reference evidence="18 19" key="1">
    <citation type="submission" date="2017-09" db="EMBL/GenBank/DDBJ databases">
        <title>WGS assembly of Aquilegia coerulea Goldsmith.</title>
        <authorList>
            <person name="Hodges S."/>
            <person name="Kramer E."/>
            <person name="Nordborg M."/>
            <person name="Tomkins J."/>
            <person name="Borevitz J."/>
            <person name="Derieg N."/>
            <person name="Yan J."/>
            <person name="Mihaltcheva S."/>
            <person name="Hayes R.D."/>
            <person name="Rokhsar D."/>
        </authorList>
    </citation>
    <scope>NUCLEOTIDE SEQUENCE [LARGE SCALE GENOMIC DNA]</scope>
    <source>
        <strain evidence="19">cv. Goldsmith</strain>
    </source>
</reference>
<dbReference type="EMBL" id="KZ305024">
    <property type="protein sequence ID" value="PIA56239.1"/>
    <property type="molecule type" value="Genomic_DNA"/>
</dbReference>
<protein>
    <recommendedName>
        <fullName evidence="20">CCT domain-containing protein</fullName>
    </recommendedName>
</protein>
<evidence type="ECO:0000259" key="16">
    <source>
        <dbReference type="PROSITE" id="PS51017"/>
    </source>
</evidence>
<dbReference type="PANTHER" id="PTHR46125:SF7">
    <property type="entry name" value="GATA TRANSCRIPTION FACTOR 19-LIKE ISOFORM X1"/>
    <property type="match status" value="1"/>
</dbReference>
<dbReference type="GO" id="GO:0005634">
    <property type="term" value="C:nucleus"/>
    <property type="evidence" value="ECO:0007669"/>
    <property type="project" value="UniProtKB-SubCell"/>
</dbReference>
<dbReference type="Pfam" id="PF00320">
    <property type="entry name" value="GATA"/>
    <property type="match status" value="1"/>
</dbReference>
<dbReference type="AlphaFoldDB" id="A0A2G5EKF0"/>
<evidence type="ECO:0000259" key="17">
    <source>
        <dbReference type="PROSITE" id="PS51320"/>
    </source>
</evidence>
<dbReference type="PROSITE" id="PS50114">
    <property type="entry name" value="GATA_ZN_FINGER_2"/>
    <property type="match status" value="1"/>
</dbReference>
<dbReference type="Pfam" id="PF06203">
    <property type="entry name" value="CCT"/>
    <property type="match status" value="1"/>
</dbReference>
<dbReference type="SMART" id="SM00401">
    <property type="entry name" value="ZnF_GATA"/>
    <property type="match status" value="1"/>
</dbReference>
<evidence type="ECO:0000256" key="4">
    <source>
        <dbReference type="ARBA" id="ARBA00022723"/>
    </source>
</evidence>
<keyword evidence="11 13" id="KW-0539">Nucleus</keyword>
<feature type="region of interest" description="Disordered" evidence="14">
    <location>
        <begin position="303"/>
        <end position="397"/>
    </location>
</feature>
<dbReference type="STRING" id="218851.A0A2G5EKF0"/>
<sequence>MNPQPLQARPFDDHEDHRRSNRHHHRMQMPVRIDDDDDGGYEDSDDDDEEEDAEDTGGGGDDETMDEVEEPQPSSRSNQGGGGSGGGGGRSSVSLQPRMSELTLSFEGEVYVFHSVTPEKVQAVLLLLGGPEIPTGVPSVDIAYHQTNRTATDAPRRSNVSRRVASLVRFREKRKERCFEKKIRYTCRKEVALRQHRKKGQFVSVKQNYKEGMSAASNWDPSQSNFKDDSTPRPEISLRKCHHCGTSENSTPAMRRGPDGPRTLCNACGLMWANKGTLRDLTKSGRNVSVNQSDQEIKTITMATENSSADPDEQGSPEDLKPLPSEIGNHSRSVNEQEITEDLTKPLPGRLENLSTNREEQVTLFDIPDTSTAKIEPSATPNEQRNKRGSITAFQQP</sequence>
<evidence type="ECO:0000256" key="6">
    <source>
        <dbReference type="ARBA" id="ARBA00022833"/>
    </source>
</evidence>
<evidence type="ECO:0000256" key="9">
    <source>
        <dbReference type="ARBA" id="ARBA00023159"/>
    </source>
</evidence>
<keyword evidence="5 12" id="KW-0863">Zinc-finger</keyword>
<dbReference type="InterPro" id="IPR045280">
    <property type="entry name" value="TIFY-like"/>
</dbReference>
<evidence type="ECO:0000256" key="12">
    <source>
        <dbReference type="PROSITE-ProRule" id="PRU00094"/>
    </source>
</evidence>
<dbReference type="InterPro" id="IPR013088">
    <property type="entry name" value="Znf_NHR/GATA"/>
</dbReference>
<dbReference type="InterPro" id="IPR010399">
    <property type="entry name" value="Tify_dom"/>
</dbReference>
<dbReference type="SUPFAM" id="SSF57716">
    <property type="entry name" value="Glucocorticoid receptor-like (DNA-binding domain)"/>
    <property type="match status" value="1"/>
</dbReference>
<keyword evidence="19" id="KW-1185">Reference proteome</keyword>
<dbReference type="InterPro" id="IPR000679">
    <property type="entry name" value="Znf_GATA"/>
</dbReference>
<comment type="function">
    <text evidence="1">Transcriptional activator that specifically binds 5'-GATA-3' or 5'-GAT-3' motifs within gene promoters.</text>
</comment>
<evidence type="ECO:0000256" key="7">
    <source>
        <dbReference type="ARBA" id="ARBA00023015"/>
    </source>
</evidence>
<evidence type="ECO:0000256" key="3">
    <source>
        <dbReference type="ARBA" id="ARBA00007722"/>
    </source>
</evidence>
<dbReference type="OrthoDB" id="2162994at2759"/>
<dbReference type="Pfam" id="PF06200">
    <property type="entry name" value="tify"/>
    <property type="match status" value="1"/>
</dbReference>
<evidence type="ECO:0000259" key="15">
    <source>
        <dbReference type="PROSITE" id="PS50114"/>
    </source>
</evidence>
<keyword evidence="9" id="KW-0010">Activator</keyword>
<keyword evidence="6" id="KW-0862">Zinc</keyword>
<evidence type="ECO:0000313" key="18">
    <source>
        <dbReference type="EMBL" id="PIA56242.1"/>
    </source>
</evidence>
<feature type="region of interest" description="Disordered" evidence="14">
    <location>
        <begin position="1"/>
        <end position="94"/>
    </location>
</feature>
<dbReference type="Gene3D" id="3.30.50.10">
    <property type="entry name" value="Erythroid Transcription Factor GATA-1, subunit A"/>
    <property type="match status" value="1"/>
</dbReference>
<evidence type="ECO:0000256" key="11">
    <source>
        <dbReference type="ARBA" id="ARBA00023242"/>
    </source>
</evidence>
<evidence type="ECO:0000256" key="1">
    <source>
        <dbReference type="ARBA" id="ARBA00002206"/>
    </source>
</evidence>
<evidence type="ECO:0000256" key="14">
    <source>
        <dbReference type="SAM" id="MobiDB-lite"/>
    </source>
</evidence>
<gene>
    <name evidence="18" type="ORF">AQUCO_00700525v1</name>
</gene>
<feature type="compositionally biased region" description="Polar residues" evidence="14">
    <location>
        <begin position="328"/>
        <end position="337"/>
    </location>
</feature>
<evidence type="ECO:0000256" key="8">
    <source>
        <dbReference type="ARBA" id="ARBA00023125"/>
    </source>
</evidence>